<keyword evidence="1" id="KW-0472">Membrane</keyword>
<protein>
    <submittedName>
        <fullName evidence="2">Uncharacterized protein</fullName>
    </submittedName>
</protein>
<feature type="transmembrane region" description="Helical" evidence="1">
    <location>
        <begin position="14"/>
        <end position="33"/>
    </location>
</feature>
<sequence length="34" mass="4071">MEQNVKYPKRAKKVILMLFDNFVLGIYLLVFLII</sequence>
<proteinExistence type="predicted"/>
<keyword evidence="1" id="KW-0812">Transmembrane</keyword>
<dbReference type="EMBL" id="UINC01020664">
    <property type="protein sequence ID" value="SVA86557.1"/>
    <property type="molecule type" value="Genomic_DNA"/>
</dbReference>
<dbReference type="AlphaFoldDB" id="A0A381ZCR2"/>
<name>A0A381ZCR2_9ZZZZ</name>
<accession>A0A381ZCR2</accession>
<organism evidence="2">
    <name type="scientific">marine metagenome</name>
    <dbReference type="NCBI Taxonomy" id="408172"/>
    <lineage>
        <taxon>unclassified sequences</taxon>
        <taxon>metagenomes</taxon>
        <taxon>ecological metagenomes</taxon>
    </lineage>
</organism>
<evidence type="ECO:0000256" key="1">
    <source>
        <dbReference type="SAM" id="Phobius"/>
    </source>
</evidence>
<reference evidence="2" key="1">
    <citation type="submission" date="2018-05" db="EMBL/GenBank/DDBJ databases">
        <authorList>
            <person name="Lanie J.A."/>
            <person name="Ng W.-L."/>
            <person name="Kazmierczak K.M."/>
            <person name="Andrzejewski T.M."/>
            <person name="Davidsen T.M."/>
            <person name="Wayne K.J."/>
            <person name="Tettelin H."/>
            <person name="Glass J.I."/>
            <person name="Rusch D."/>
            <person name="Podicherti R."/>
            <person name="Tsui H.-C.T."/>
            <person name="Winkler M.E."/>
        </authorList>
    </citation>
    <scope>NUCLEOTIDE SEQUENCE</scope>
</reference>
<evidence type="ECO:0000313" key="2">
    <source>
        <dbReference type="EMBL" id="SVA86557.1"/>
    </source>
</evidence>
<keyword evidence="1" id="KW-1133">Transmembrane helix</keyword>
<gene>
    <name evidence="2" type="ORF">METZ01_LOCUS139411</name>
</gene>